<dbReference type="Gene3D" id="3.90.1300.10">
    <property type="entry name" value="Amidase signature (AS) domain"/>
    <property type="match status" value="1"/>
</dbReference>
<dbReference type="AlphaFoldDB" id="A0A1H4JQ24"/>
<organism evidence="4 5">
    <name type="scientific">Nitratireductor aquibiodomus</name>
    <dbReference type="NCBI Taxonomy" id="204799"/>
    <lineage>
        <taxon>Bacteria</taxon>
        <taxon>Pseudomonadati</taxon>
        <taxon>Pseudomonadota</taxon>
        <taxon>Alphaproteobacteria</taxon>
        <taxon>Hyphomicrobiales</taxon>
        <taxon>Phyllobacteriaceae</taxon>
        <taxon>Nitratireductor</taxon>
    </lineage>
</organism>
<proteinExistence type="predicted"/>
<dbReference type="InterPro" id="IPR000120">
    <property type="entry name" value="Amidase"/>
</dbReference>
<accession>A0A1H4JQ24</accession>
<evidence type="ECO:0000259" key="3">
    <source>
        <dbReference type="Pfam" id="PF01425"/>
    </source>
</evidence>
<dbReference type="Proteomes" id="UP000199064">
    <property type="component" value="Unassembled WGS sequence"/>
</dbReference>
<dbReference type="Pfam" id="PF01425">
    <property type="entry name" value="Amidase"/>
    <property type="match status" value="1"/>
</dbReference>
<keyword evidence="5" id="KW-1185">Reference proteome</keyword>
<gene>
    <name evidence="4" type="ORF">SAMN05216452_1554</name>
</gene>
<sequence>MRPASETSPSASGAFSQEKNIMDPSFASLADLSKALSEGSLTSSTITRHFLERIARHDKALGAFVHVDAEQAMSMAEGLDKLRASGVVYGPLHGLPIAVKDLVDWQDETCTVGSAAWKDRRSTSDATVMRKLLAAGMIPIGRTAMVEFAFGGWGTNPICGTPRNPWDMQTHRIPGGSSSGSGVAVAAGLAPAAIGSDTGGSVRIPAALNGIVGLKPTYGRISLKGCFPLSSTLDSIGPMTRTVADAALLLDALSGPDASDPATRLAPALKPDAWQGMRTQGMRVAVMREEDFPIPLDAESQAGYDQAKEALISLGVTLVPADLPFAFNELTESNGRIIAAEAYAVHRDYIHDESVPIGPYVRQRVLAGANVSANDYIETLADHRRMKAVYADFMKPFDALLTPTVPFPAIPVSEVDESAVPMAAYGRPANYVGACGLALPAGFTETGLPLSVQLMGAAFAEEPLLALGAALEQCISTTDRQPHLTAA</sequence>
<feature type="domain" description="Amidase" evidence="3">
    <location>
        <begin position="46"/>
        <end position="465"/>
    </location>
</feature>
<dbReference type="PANTHER" id="PTHR11895:SF176">
    <property type="entry name" value="AMIDASE AMID-RELATED"/>
    <property type="match status" value="1"/>
</dbReference>
<dbReference type="EMBL" id="FNSL01000001">
    <property type="protein sequence ID" value="SEB48016.1"/>
    <property type="molecule type" value="Genomic_DNA"/>
</dbReference>
<dbReference type="PROSITE" id="PS00571">
    <property type="entry name" value="AMIDASES"/>
    <property type="match status" value="1"/>
</dbReference>
<dbReference type="GO" id="GO:0016740">
    <property type="term" value="F:transferase activity"/>
    <property type="evidence" value="ECO:0007669"/>
    <property type="project" value="UniProtKB-KW"/>
</dbReference>
<name>A0A1H4JQ24_9HYPH</name>
<evidence type="ECO:0000256" key="1">
    <source>
        <dbReference type="ARBA" id="ARBA00003871"/>
    </source>
</evidence>
<dbReference type="InterPro" id="IPR023631">
    <property type="entry name" value="Amidase_dom"/>
</dbReference>
<comment type="function">
    <text evidence="1">Hydrolyzes indole-3-acetamide (IAM) into indole-3-acetic acid (IAA).</text>
</comment>
<dbReference type="SUPFAM" id="SSF75304">
    <property type="entry name" value="Amidase signature (AS) enzymes"/>
    <property type="match status" value="1"/>
</dbReference>
<dbReference type="InterPro" id="IPR036928">
    <property type="entry name" value="AS_sf"/>
</dbReference>
<keyword evidence="4" id="KW-0808">Transferase</keyword>
<dbReference type="PANTHER" id="PTHR11895">
    <property type="entry name" value="TRANSAMIDASE"/>
    <property type="match status" value="1"/>
</dbReference>
<protein>
    <recommendedName>
        <fullName evidence="2">Indoleacetamide hydrolase</fullName>
    </recommendedName>
</protein>
<reference evidence="5" key="1">
    <citation type="submission" date="2016-10" db="EMBL/GenBank/DDBJ databases">
        <authorList>
            <person name="Varghese N."/>
            <person name="Submissions S."/>
        </authorList>
    </citation>
    <scope>NUCLEOTIDE SEQUENCE [LARGE SCALE GENOMIC DNA]</scope>
    <source>
        <strain evidence="5">ES.061</strain>
    </source>
</reference>
<dbReference type="InterPro" id="IPR020556">
    <property type="entry name" value="Amidase_CS"/>
</dbReference>
<evidence type="ECO:0000256" key="2">
    <source>
        <dbReference type="ARBA" id="ARBA00021874"/>
    </source>
</evidence>
<evidence type="ECO:0000313" key="5">
    <source>
        <dbReference type="Proteomes" id="UP000199064"/>
    </source>
</evidence>
<evidence type="ECO:0000313" key="4">
    <source>
        <dbReference type="EMBL" id="SEB48016.1"/>
    </source>
</evidence>